<name>A0ABT3CWP0_9BACT</name>
<dbReference type="EMBL" id="JAOYOD010000001">
    <property type="protein sequence ID" value="MCV9387949.1"/>
    <property type="molecule type" value="Genomic_DNA"/>
</dbReference>
<comment type="caution">
    <text evidence="2">The sequence shown here is derived from an EMBL/GenBank/DDBJ whole genome shotgun (WGS) entry which is preliminary data.</text>
</comment>
<evidence type="ECO:0000256" key="1">
    <source>
        <dbReference type="SAM" id="Phobius"/>
    </source>
</evidence>
<keyword evidence="1" id="KW-0472">Membrane</keyword>
<accession>A0ABT3CWP0</accession>
<evidence type="ECO:0000313" key="3">
    <source>
        <dbReference type="Proteomes" id="UP001300692"/>
    </source>
</evidence>
<feature type="transmembrane region" description="Helical" evidence="1">
    <location>
        <begin position="43"/>
        <end position="65"/>
    </location>
</feature>
<gene>
    <name evidence="2" type="ORF">N7U62_14800</name>
</gene>
<keyword evidence="1" id="KW-1133">Transmembrane helix</keyword>
<sequence length="85" mass="10101">MTKYDIRLRREAVKKSQIEKHKDFRTLSDLVQQEKRSTSTRRLWILLVAAVLILGMMVVGTIRILNPPKQEQKENVDQMIFDEFK</sequence>
<reference evidence="2 3" key="1">
    <citation type="submission" date="2022-10" db="EMBL/GenBank/DDBJ databases">
        <title>Comparative genomics and taxonomic characterization of three novel marine species of genus Reichenbachiella exhibiting antioxidant and polysaccharide degradation activities.</title>
        <authorList>
            <person name="Muhammad N."/>
            <person name="Lee Y.-J."/>
            <person name="Ko J."/>
            <person name="Kim S.-G."/>
        </authorList>
    </citation>
    <scope>NUCLEOTIDE SEQUENCE [LARGE SCALE GENOMIC DNA]</scope>
    <source>
        <strain evidence="2 3">ABR2-5</strain>
    </source>
</reference>
<proteinExistence type="predicted"/>
<protein>
    <submittedName>
        <fullName evidence="2">Uncharacterized protein</fullName>
    </submittedName>
</protein>
<keyword evidence="3" id="KW-1185">Reference proteome</keyword>
<dbReference type="Proteomes" id="UP001300692">
    <property type="component" value="Unassembled WGS sequence"/>
</dbReference>
<organism evidence="2 3">
    <name type="scientific">Reichenbachiella ulvae</name>
    <dbReference type="NCBI Taxonomy" id="2980104"/>
    <lineage>
        <taxon>Bacteria</taxon>
        <taxon>Pseudomonadati</taxon>
        <taxon>Bacteroidota</taxon>
        <taxon>Cytophagia</taxon>
        <taxon>Cytophagales</taxon>
        <taxon>Reichenbachiellaceae</taxon>
        <taxon>Reichenbachiella</taxon>
    </lineage>
</organism>
<evidence type="ECO:0000313" key="2">
    <source>
        <dbReference type="EMBL" id="MCV9387949.1"/>
    </source>
</evidence>
<dbReference type="RefSeq" id="WP_264138770.1">
    <property type="nucleotide sequence ID" value="NZ_JAOYOD010000001.1"/>
</dbReference>
<keyword evidence="1" id="KW-0812">Transmembrane</keyword>